<comment type="catalytic activity">
    <reaction evidence="9">
        <text>2 L-dopa + O2 = 2 L-dopaquinone + 2 H2O</text>
        <dbReference type="Rhea" id="RHEA:34287"/>
        <dbReference type="ChEBI" id="CHEBI:15377"/>
        <dbReference type="ChEBI" id="CHEBI:15379"/>
        <dbReference type="ChEBI" id="CHEBI:57504"/>
        <dbReference type="ChEBI" id="CHEBI:57924"/>
        <dbReference type="EC" id="1.14.18.1"/>
    </reaction>
</comment>
<keyword evidence="14" id="KW-1185">Reference proteome</keyword>
<evidence type="ECO:0000313" key="14">
    <source>
        <dbReference type="Proteomes" id="UP000015100"/>
    </source>
</evidence>
<evidence type="ECO:0000256" key="9">
    <source>
        <dbReference type="ARBA" id="ARBA00048233"/>
    </source>
</evidence>
<evidence type="ECO:0000256" key="5">
    <source>
        <dbReference type="ARBA" id="ARBA00023002"/>
    </source>
</evidence>
<dbReference type="EMBL" id="AQGS01000576">
    <property type="protein sequence ID" value="EPS38121.1"/>
    <property type="molecule type" value="Genomic_DNA"/>
</dbReference>
<evidence type="ECO:0000256" key="4">
    <source>
        <dbReference type="ARBA" id="ARBA00022723"/>
    </source>
</evidence>
<comment type="cofactor">
    <cofactor evidence="1">
        <name>Cu(2+)</name>
        <dbReference type="ChEBI" id="CHEBI:29036"/>
    </cofactor>
</comment>
<protein>
    <recommendedName>
        <fullName evidence="3">tyrosinase</fullName>
        <ecNumber evidence="3">1.14.18.1</ecNumber>
    </recommendedName>
</protein>
<evidence type="ECO:0000256" key="6">
    <source>
        <dbReference type="ARBA" id="ARBA00023008"/>
    </source>
</evidence>
<dbReference type="HOGENOM" id="CLU_013691_1_2_1"/>
<evidence type="ECO:0000256" key="7">
    <source>
        <dbReference type="ARBA" id="ARBA00023033"/>
    </source>
</evidence>
<evidence type="ECO:0000256" key="3">
    <source>
        <dbReference type="ARBA" id="ARBA00011906"/>
    </source>
</evidence>
<dbReference type="Pfam" id="PF18132">
    <property type="entry name" value="Tyrosinase_C"/>
    <property type="match status" value="1"/>
</dbReference>
<dbReference type="GO" id="GO:0004503">
    <property type="term" value="F:tyrosinase activity"/>
    <property type="evidence" value="ECO:0007669"/>
    <property type="project" value="UniProtKB-EC"/>
</dbReference>
<dbReference type="Gene3D" id="2.60.310.20">
    <property type="match status" value="1"/>
</dbReference>
<dbReference type="PROSITE" id="PS00497">
    <property type="entry name" value="TYROSINASE_1"/>
    <property type="match status" value="1"/>
</dbReference>
<evidence type="ECO:0000256" key="10">
    <source>
        <dbReference type="ARBA" id="ARBA00048881"/>
    </source>
</evidence>
<dbReference type="GO" id="GO:0042438">
    <property type="term" value="P:melanin biosynthetic process"/>
    <property type="evidence" value="ECO:0007669"/>
    <property type="project" value="UniProtKB-KW"/>
</dbReference>
<organism evidence="13 14">
    <name type="scientific">Dactylellina haptotyla (strain CBS 200.50)</name>
    <name type="common">Nematode-trapping fungus</name>
    <name type="synonym">Monacrosporium haptotylum</name>
    <dbReference type="NCBI Taxonomy" id="1284197"/>
    <lineage>
        <taxon>Eukaryota</taxon>
        <taxon>Fungi</taxon>
        <taxon>Dikarya</taxon>
        <taxon>Ascomycota</taxon>
        <taxon>Pezizomycotina</taxon>
        <taxon>Orbiliomycetes</taxon>
        <taxon>Orbiliales</taxon>
        <taxon>Orbiliaceae</taxon>
        <taxon>Dactylellina</taxon>
    </lineage>
</organism>
<accession>S8AAI6</accession>
<dbReference type="PANTHER" id="PTHR11474:SF76">
    <property type="entry name" value="SHKT DOMAIN-CONTAINING PROTEIN"/>
    <property type="match status" value="1"/>
</dbReference>
<keyword evidence="7" id="KW-0503">Monooxygenase</keyword>
<dbReference type="eggNOG" id="ENOG502RYJI">
    <property type="taxonomic scope" value="Eukaryota"/>
</dbReference>
<dbReference type="Proteomes" id="UP000015100">
    <property type="component" value="Unassembled WGS sequence"/>
</dbReference>
<feature type="domain" description="Tyrosinase copper-binding" evidence="11">
    <location>
        <begin position="102"/>
        <end position="119"/>
    </location>
</feature>
<gene>
    <name evidence="13" type="ORF">H072_8149</name>
</gene>
<dbReference type="Pfam" id="PF00264">
    <property type="entry name" value="Tyrosinase"/>
    <property type="match status" value="2"/>
</dbReference>
<dbReference type="InterPro" id="IPR002227">
    <property type="entry name" value="Tyrosinase_Cu-bd"/>
</dbReference>
<keyword evidence="4" id="KW-0479">Metal-binding</keyword>
<keyword evidence="5" id="KW-0560">Oxidoreductase</keyword>
<keyword evidence="6" id="KW-0186">Copper</keyword>
<comment type="catalytic activity">
    <reaction evidence="10">
        <text>L-tyrosine + O2 = L-dopaquinone + H2O</text>
        <dbReference type="Rhea" id="RHEA:18117"/>
        <dbReference type="ChEBI" id="CHEBI:15377"/>
        <dbReference type="ChEBI" id="CHEBI:15379"/>
        <dbReference type="ChEBI" id="CHEBI:57924"/>
        <dbReference type="ChEBI" id="CHEBI:58315"/>
        <dbReference type="EC" id="1.14.18.1"/>
    </reaction>
</comment>
<reference evidence="14" key="2">
    <citation type="submission" date="2013-04" db="EMBL/GenBank/DDBJ databases">
        <title>Genomic mechanisms accounting for the adaptation to parasitism in nematode-trapping fungi.</title>
        <authorList>
            <person name="Ahren D.G."/>
        </authorList>
    </citation>
    <scope>NUCLEOTIDE SEQUENCE [LARGE SCALE GENOMIC DNA]</scope>
    <source>
        <strain evidence="14">CBS 200.50</strain>
    </source>
</reference>
<dbReference type="InterPro" id="IPR041640">
    <property type="entry name" value="Tyrosinase_C"/>
</dbReference>
<name>S8AAI6_DACHA</name>
<dbReference type="PRINTS" id="PR00092">
    <property type="entry name" value="TYROSINASE"/>
</dbReference>
<evidence type="ECO:0000313" key="13">
    <source>
        <dbReference type="EMBL" id="EPS38121.1"/>
    </source>
</evidence>
<sequence length="711" mass="81546">MASEKIDYDPGSKLPIYKWVVTGIPVDPGEKAYPRRDLEDLFRSEDEYDKAQIDLYLLALTELQKKDEHDPESHFMLAGIHGLPDTTHIKGTKYKTGSFCTHKKILFPTWHRLYLSLYEKAIWDIMQTIAQKYGEKHAKVYQEAAKRWRLPYWDSAKIRDNHIYNAVNIPSLVTWPFRYVTQPDGKLKNIKNPLYCYNYQGAEEYSNHIEDKERNPKRFERNDKIIKVPRTKEIRIIAGKTNKLDDKGNEIKGKDGKPELIDVWTDFSDNWTTTRQPYVSPYLKGKQGSIDISKHQDWQKRQMEINKSQKSANQNNYHIVELLREDTSFRQNVYEAIVTNDYYPRMACAEAKLLNAKSGTGSLESVHDLVHNYCGGVGEMSSTQIAAHDPIFWLHHCNIDRWAAIWEKLHPGKWWTVEDITSDSKVQERLGLPDSNLLPFYKENREPWVPNDLKDIMTSGGLGYTYAELSPDIDITELTWLIGNEYNALAEDIRRASGGLSILGRRAGNDLDKMAASLPVEDEKASIFFADYCAVASFERYALKGEAFTIHFFLGNYENDDPESWGTSTARLGSLYNFVSPVKGGEGHCENCAVHEADKTRIMGSVSMTQAILQGLQDDSIDTGVATLVARDGIVKFLDNYFSWRVVLKSGTAVENLKESLPSLNVKILRRFGKIHENKDSRAPPVFTPWVSFWNSEEKKQRQSETVKPRN</sequence>
<evidence type="ECO:0000256" key="2">
    <source>
        <dbReference type="ARBA" id="ARBA00009928"/>
    </source>
</evidence>
<dbReference type="OrthoDB" id="1658288at2759"/>
<dbReference type="PROSITE" id="PS00498">
    <property type="entry name" value="TYROSINASE_2"/>
    <property type="match status" value="1"/>
</dbReference>
<evidence type="ECO:0000256" key="8">
    <source>
        <dbReference type="ARBA" id="ARBA00023101"/>
    </source>
</evidence>
<reference evidence="13 14" key="1">
    <citation type="journal article" date="2013" name="PLoS Genet.">
        <title>Genomic mechanisms accounting for the adaptation to parasitism in nematode-trapping fungi.</title>
        <authorList>
            <person name="Meerupati T."/>
            <person name="Andersson K.M."/>
            <person name="Friman E."/>
            <person name="Kumar D."/>
            <person name="Tunlid A."/>
            <person name="Ahren D."/>
        </authorList>
    </citation>
    <scope>NUCLEOTIDE SEQUENCE [LARGE SCALE GENOMIC DNA]</scope>
    <source>
        <strain evidence="13 14">CBS 200.50</strain>
    </source>
</reference>
<comment type="similarity">
    <text evidence="2">Belongs to the tyrosinase family.</text>
</comment>
<proteinExistence type="inferred from homology"/>
<evidence type="ECO:0000259" key="11">
    <source>
        <dbReference type="PROSITE" id="PS00497"/>
    </source>
</evidence>
<dbReference type="SUPFAM" id="SSF48056">
    <property type="entry name" value="Di-copper centre-containing domain"/>
    <property type="match status" value="1"/>
</dbReference>
<comment type="caution">
    <text evidence="13">The sequence shown here is derived from an EMBL/GenBank/DDBJ whole genome shotgun (WGS) entry which is preliminary data.</text>
</comment>
<keyword evidence="8" id="KW-0470">Melanin biosynthesis</keyword>
<dbReference type="PANTHER" id="PTHR11474">
    <property type="entry name" value="TYROSINASE FAMILY MEMBER"/>
    <property type="match status" value="1"/>
</dbReference>
<dbReference type="STRING" id="1284197.S8AAI6"/>
<dbReference type="InterPro" id="IPR050316">
    <property type="entry name" value="Tyrosinase/Hemocyanin"/>
</dbReference>
<dbReference type="Gene3D" id="1.10.1280.10">
    <property type="entry name" value="Di-copper center containing domain from catechol oxidase"/>
    <property type="match status" value="1"/>
</dbReference>
<dbReference type="AlphaFoldDB" id="S8AAI6"/>
<dbReference type="InterPro" id="IPR008922">
    <property type="entry name" value="Di-copper_centre_dom_sf"/>
</dbReference>
<evidence type="ECO:0000256" key="1">
    <source>
        <dbReference type="ARBA" id="ARBA00001973"/>
    </source>
</evidence>
<feature type="domain" description="Tyrosinase copper-binding" evidence="12">
    <location>
        <begin position="389"/>
        <end position="400"/>
    </location>
</feature>
<dbReference type="GO" id="GO:0046872">
    <property type="term" value="F:metal ion binding"/>
    <property type="evidence" value="ECO:0007669"/>
    <property type="project" value="UniProtKB-KW"/>
</dbReference>
<dbReference type="EC" id="1.14.18.1" evidence="3"/>
<evidence type="ECO:0000259" key="12">
    <source>
        <dbReference type="PROSITE" id="PS00498"/>
    </source>
</evidence>